<name>A0ABW2Z5S1_9FLAO</name>
<dbReference type="EMBL" id="JBHTIC010000005">
    <property type="protein sequence ID" value="MFD0761268.1"/>
    <property type="molecule type" value="Genomic_DNA"/>
</dbReference>
<keyword evidence="1" id="KW-1133">Transmembrane helix</keyword>
<accession>A0ABW2Z5S1</accession>
<comment type="caution">
    <text evidence="2">The sequence shown here is derived from an EMBL/GenBank/DDBJ whole genome shotgun (WGS) entry which is preliminary data.</text>
</comment>
<feature type="transmembrane region" description="Helical" evidence="1">
    <location>
        <begin position="37"/>
        <end position="55"/>
    </location>
</feature>
<reference evidence="3" key="1">
    <citation type="journal article" date="2019" name="Int. J. Syst. Evol. Microbiol.">
        <title>The Global Catalogue of Microorganisms (GCM) 10K type strain sequencing project: providing services to taxonomists for standard genome sequencing and annotation.</title>
        <authorList>
            <consortium name="The Broad Institute Genomics Platform"/>
            <consortium name="The Broad Institute Genome Sequencing Center for Infectious Disease"/>
            <person name="Wu L."/>
            <person name="Ma J."/>
        </authorList>
    </citation>
    <scope>NUCLEOTIDE SEQUENCE [LARGE SCALE GENOMIC DNA]</scope>
    <source>
        <strain evidence="3">CCUG 60022</strain>
    </source>
</reference>
<feature type="transmembrane region" description="Helical" evidence="1">
    <location>
        <begin position="12"/>
        <end position="31"/>
    </location>
</feature>
<evidence type="ECO:0000313" key="3">
    <source>
        <dbReference type="Proteomes" id="UP001597032"/>
    </source>
</evidence>
<sequence>MKIQIRYKRLHLRWIFVFGLFWLVLGIIAITNNFENYLNYGYLIVALLYFGIYFFKSKKQYLTFENNVITLNKLIPKKINLADLKQLKKNGKDYILKSDIEVLYIKTSLIDKNSRKDLNTILKNWKAN</sequence>
<evidence type="ECO:0008006" key="4">
    <source>
        <dbReference type="Google" id="ProtNLM"/>
    </source>
</evidence>
<proteinExistence type="predicted"/>
<dbReference type="Proteomes" id="UP001597032">
    <property type="component" value="Unassembled WGS sequence"/>
</dbReference>
<keyword evidence="1" id="KW-0812">Transmembrane</keyword>
<keyword evidence="3" id="KW-1185">Reference proteome</keyword>
<evidence type="ECO:0000313" key="2">
    <source>
        <dbReference type="EMBL" id="MFD0761268.1"/>
    </source>
</evidence>
<evidence type="ECO:0000256" key="1">
    <source>
        <dbReference type="SAM" id="Phobius"/>
    </source>
</evidence>
<organism evidence="2 3">
    <name type="scientific">Lutibacter aestuarii</name>
    <dbReference type="NCBI Taxonomy" id="861111"/>
    <lineage>
        <taxon>Bacteria</taxon>
        <taxon>Pseudomonadati</taxon>
        <taxon>Bacteroidota</taxon>
        <taxon>Flavobacteriia</taxon>
        <taxon>Flavobacteriales</taxon>
        <taxon>Flavobacteriaceae</taxon>
        <taxon>Lutibacter</taxon>
    </lineage>
</organism>
<protein>
    <recommendedName>
        <fullName evidence="4">PH domain-containing protein</fullName>
    </recommendedName>
</protein>
<dbReference type="RefSeq" id="WP_386781535.1">
    <property type="nucleotide sequence ID" value="NZ_JBHTIC010000005.1"/>
</dbReference>
<gene>
    <name evidence="2" type="ORF">ACFQZW_04175</name>
</gene>
<keyword evidence="1" id="KW-0472">Membrane</keyword>